<dbReference type="Proteomes" id="UP000290365">
    <property type="component" value="Chromosome"/>
</dbReference>
<dbReference type="EMBL" id="CP035758">
    <property type="protein sequence ID" value="QBD83336.1"/>
    <property type="molecule type" value="Genomic_DNA"/>
</dbReference>
<dbReference type="SUPFAM" id="SSF46785">
    <property type="entry name" value="Winged helix' DNA-binding domain"/>
    <property type="match status" value="1"/>
</dbReference>
<dbReference type="Gene3D" id="1.10.10.10">
    <property type="entry name" value="Winged helix-like DNA-binding domain superfamily/Winged helix DNA-binding domain"/>
    <property type="match status" value="1"/>
</dbReference>
<evidence type="ECO:0000313" key="6">
    <source>
        <dbReference type="Proteomes" id="UP000290365"/>
    </source>
</evidence>
<keyword evidence="1" id="KW-0805">Transcription regulation</keyword>
<dbReference type="PANTHER" id="PTHR33204">
    <property type="entry name" value="TRANSCRIPTIONAL REGULATOR, MARR FAMILY"/>
    <property type="match status" value="1"/>
</dbReference>
<dbReference type="CDD" id="cd00090">
    <property type="entry name" value="HTH_ARSR"/>
    <property type="match status" value="1"/>
</dbReference>
<dbReference type="InterPro" id="IPR036390">
    <property type="entry name" value="WH_DNA-bd_sf"/>
</dbReference>
<feature type="domain" description="HTH hxlR-type" evidence="4">
    <location>
        <begin position="14"/>
        <end position="112"/>
    </location>
</feature>
<evidence type="ECO:0000256" key="1">
    <source>
        <dbReference type="ARBA" id="ARBA00023015"/>
    </source>
</evidence>
<dbReference type="PANTHER" id="PTHR33204:SF37">
    <property type="entry name" value="HTH-TYPE TRANSCRIPTIONAL REGULATOR YODB"/>
    <property type="match status" value="1"/>
</dbReference>
<sequence>MIKADKPQPFSANCPSREILELIGGKWSLLILCLLKAGPQRTGSIMRSVQGISQKMLTQTLRDLERSGIVTRKSYSEVPPRVEYSLTPLGETLSVLVLPFEQWVVDNYEQVIVAQARFDALHTEDSKNQDA</sequence>
<organism evidence="5 6">
    <name type="scientific">Ktedonosporobacter rubrisoli</name>
    <dbReference type="NCBI Taxonomy" id="2509675"/>
    <lineage>
        <taxon>Bacteria</taxon>
        <taxon>Bacillati</taxon>
        <taxon>Chloroflexota</taxon>
        <taxon>Ktedonobacteria</taxon>
        <taxon>Ktedonobacterales</taxon>
        <taxon>Ktedonosporobacteraceae</taxon>
        <taxon>Ktedonosporobacter</taxon>
    </lineage>
</organism>
<evidence type="ECO:0000256" key="3">
    <source>
        <dbReference type="ARBA" id="ARBA00023163"/>
    </source>
</evidence>
<evidence type="ECO:0000259" key="4">
    <source>
        <dbReference type="PROSITE" id="PS51118"/>
    </source>
</evidence>
<protein>
    <submittedName>
        <fullName evidence="5">Transcriptional regulator</fullName>
    </submittedName>
</protein>
<keyword evidence="6" id="KW-1185">Reference proteome</keyword>
<dbReference type="GO" id="GO:0003677">
    <property type="term" value="F:DNA binding"/>
    <property type="evidence" value="ECO:0007669"/>
    <property type="project" value="UniProtKB-KW"/>
</dbReference>
<dbReference type="InterPro" id="IPR002577">
    <property type="entry name" value="HTH_HxlR"/>
</dbReference>
<keyword evidence="2" id="KW-0238">DNA-binding</keyword>
<name>A0A4P6K6T9_KTERU</name>
<accession>A0A4P6K6T9</accession>
<dbReference type="InterPro" id="IPR036388">
    <property type="entry name" value="WH-like_DNA-bd_sf"/>
</dbReference>
<proteinExistence type="predicted"/>
<gene>
    <name evidence="5" type="ORF">EPA93_00885</name>
</gene>
<dbReference type="OrthoDB" id="9791143at2"/>
<dbReference type="PROSITE" id="PS51118">
    <property type="entry name" value="HTH_HXLR"/>
    <property type="match status" value="1"/>
</dbReference>
<dbReference type="Pfam" id="PF01638">
    <property type="entry name" value="HxlR"/>
    <property type="match status" value="1"/>
</dbReference>
<dbReference type="KEGG" id="kbs:EPA93_00885"/>
<evidence type="ECO:0000313" key="5">
    <source>
        <dbReference type="EMBL" id="QBD83336.1"/>
    </source>
</evidence>
<evidence type="ECO:0000256" key="2">
    <source>
        <dbReference type="ARBA" id="ARBA00023125"/>
    </source>
</evidence>
<dbReference type="InterPro" id="IPR011991">
    <property type="entry name" value="ArsR-like_HTH"/>
</dbReference>
<dbReference type="AlphaFoldDB" id="A0A4P6K6T9"/>
<keyword evidence="3" id="KW-0804">Transcription</keyword>
<reference evidence="5 6" key="1">
    <citation type="submission" date="2019-01" db="EMBL/GenBank/DDBJ databases">
        <title>Ktedonosporobacter rubrisoli SCAWS-G2.</title>
        <authorList>
            <person name="Huang Y."/>
            <person name="Yan B."/>
        </authorList>
    </citation>
    <scope>NUCLEOTIDE SEQUENCE [LARGE SCALE GENOMIC DNA]</scope>
    <source>
        <strain evidence="5 6">SCAWS-G2</strain>
    </source>
</reference>